<dbReference type="AlphaFoldDB" id="A0A6N6MQM2"/>
<organism evidence="3 4">
    <name type="scientific">Methylobacterium planeticum</name>
    <dbReference type="NCBI Taxonomy" id="2615211"/>
    <lineage>
        <taxon>Bacteria</taxon>
        <taxon>Pseudomonadati</taxon>
        <taxon>Pseudomonadota</taxon>
        <taxon>Alphaproteobacteria</taxon>
        <taxon>Hyphomicrobiales</taxon>
        <taxon>Methylobacteriaceae</taxon>
        <taxon>Methylobacterium</taxon>
    </lineage>
</organism>
<sequence>MSLPPVPGRIVPHQTLVVARAIFPRGPSSLDLRDTLGPIFADAQCASLCSACGQPAECPWRLALVTLLQFAENLSDRRAADAVRSRIDWKDLLALELPDPGFDASVLSEFRTRLVVGHAEALLFDTLRALCRDRGLLTRRGRQRTDATHVLGSVRSLNRLGCVFQTLRGARRAPWLHDVPAIAVLRRVWMQNFVCSEVEGRSPGSGASSVRWRTAAEGLPPSLLMVASPYDPDIHDAKKRTTSGVGYKVHLTETCDDDRPPLITHVTTTPASVVDRATLAPLHAALAARKLLPARHLVDAAYLDADQRVAAARDHAVALVGPAPKDNQWQARTAGALTIAQFTFDWDRRVATCPAGQMSESWTDEHNAGRTVMRVRSSTRHCKVCALKPRCTRSARRLLTPRRRGEHEALVAARTREVEPPFATEQRRRAGIEGTLSRSVRVMGLRRARYLGMAKTRLQHLITAAALNLLRLAAWLRQTPAARTRRSAFARLMCASPTFA</sequence>
<dbReference type="InterPro" id="IPR047629">
    <property type="entry name" value="IS1182_transpos"/>
</dbReference>
<feature type="domain" description="Transposase InsH N-terminal" evidence="1">
    <location>
        <begin position="42"/>
        <end position="113"/>
    </location>
</feature>
<feature type="domain" description="Transposase DDE" evidence="2">
    <location>
        <begin position="352"/>
        <end position="472"/>
    </location>
</feature>
<evidence type="ECO:0000259" key="2">
    <source>
        <dbReference type="Pfam" id="PF13751"/>
    </source>
</evidence>
<dbReference type="Proteomes" id="UP000441523">
    <property type="component" value="Unassembled WGS sequence"/>
</dbReference>
<dbReference type="Pfam" id="PF13751">
    <property type="entry name" value="DDE_Tnp_1_6"/>
    <property type="match status" value="1"/>
</dbReference>
<protein>
    <submittedName>
        <fullName evidence="3">IS1182 family transposase</fullName>
    </submittedName>
</protein>
<keyword evidence="4" id="KW-1185">Reference proteome</keyword>
<dbReference type="EMBL" id="VZZJ01000018">
    <property type="protein sequence ID" value="KAB1071581.1"/>
    <property type="molecule type" value="Genomic_DNA"/>
</dbReference>
<evidence type="ECO:0000313" key="4">
    <source>
        <dbReference type="Proteomes" id="UP000441523"/>
    </source>
</evidence>
<dbReference type="RefSeq" id="WP_150965176.1">
    <property type="nucleotide sequence ID" value="NZ_VZZJ01000018.1"/>
</dbReference>
<name>A0A6N6MQM2_9HYPH</name>
<proteinExistence type="predicted"/>
<accession>A0A6N6MQM2</accession>
<comment type="caution">
    <text evidence="3">The sequence shown here is derived from an EMBL/GenBank/DDBJ whole genome shotgun (WGS) entry which is preliminary data.</text>
</comment>
<gene>
    <name evidence="3" type="ORF">F6X51_18590</name>
</gene>
<dbReference type="PANTHER" id="PTHR35604:SF2">
    <property type="entry name" value="TRANSPOSASE INSH FOR INSERTION SEQUENCE ELEMENT IS5A-RELATED"/>
    <property type="match status" value="1"/>
</dbReference>
<evidence type="ECO:0000259" key="1">
    <source>
        <dbReference type="Pfam" id="PF05598"/>
    </source>
</evidence>
<dbReference type="PANTHER" id="PTHR35604">
    <property type="entry name" value="TRANSPOSASE INSH FOR INSERTION SEQUENCE ELEMENT IS5A-RELATED"/>
    <property type="match status" value="1"/>
</dbReference>
<dbReference type="InterPro" id="IPR025668">
    <property type="entry name" value="Tnp_DDE_dom"/>
</dbReference>
<reference evidence="3 4" key="1">
    <citation type="submission" date="2019-09" db="EMBL/GenBank/DDBJ databases">
        <title>YIM 132548 draft genome.</title>
        <authorList>
            <person name="Jiang L."/>
        </authorList>
    </citation>
    <scope>NUCLEOTIDE SEQUENCE [LARGE SCALE GENOMIC DNA]</scope>
    <source>
        <strain evidence="3 4">YIM 132548</strain>
    </source>
</reference>
<dbReference type="InterPro" id="IPR008490">
    <property type="entry name" value="Transposase_InsH_N"/>
</dbReference>
<dbReference type="Pfam" id="PF05598">
    <property type="entry name" value="DUF772"/>
    <property type="match status" value="1"/>
</dbReference>
<evidence type="ECO:0000313" key="3">
    <source>
        <dbReference type="EMBL" id="KAB1071581.1"/>
    </source>
</evidence>
<dbReference type="NCBIfam" id="NF033551">
    <property type="entry name" value="transpos_IS1182"/>
    <property type="match status" value="1"/>
</dbReference>